<name>A0A382LPQ9_9ZZZZ</name>
<dbReference type="EMBL" id="UINC01088465">
    <property type="protein sequence ID" value="SVC38708.1"/>
    <property type="molecule type" value="Genomic_DNA"/>
</dbReference>
<dbReference type="AlphaFoldDB" id="A0A382LPQ9"/>
<reference evidence="1" key="1">
    <citation type="submission" date="2018-05" db="EMBL/GenBank/DDBJ databases">
        <authorList>
            <person name="Lanie J.A."/>
            <person name="Ng W.-L."/>
            <person name="Kazmierczak K.M."/>
            <person name="Andrzejewski T.M."/>
            <person name="Davidsen T.M."/>
            <person name="Wayne K.J."/>
            <person name="Tettelin H."/>
            <person name="Glass J.I."/>
            <person name="Rusch D."/>
            <person name="Podicherti R."/>
            <person name="Tsui H.-C.T."/>
            <person name="Winkler M.E."/>
        </authorList>
    </citation>
    <scope>NUCLEOTIDE SEQUENCE</scope>
</reference>
<gene>
    <name evidence="1" type="ORF">METZ01_LOCUS291562</name>
</gene>
<accession>A0A382LPQ9</accession>
<proteinExistence type="predicted"/>
<evidence type="ECO:0000313" key="1">
    <source>
        <dbReference type="EMBL" id="SVC38708.1"/>
    </source>
</evidence>
<protein>
    <submittedName>
        <fullName evidence="1">Uncharacterized protein</fullName>
    </submittedName>
</protein>
<organism evidence="1">
    <name type="scientific">marine metagenome</name>
    <dbReference type="NCBI Taxonomy" id="408172"/>
    <lineage>
        <taxon>unclassified sequences</taxon>
        <taxon>metagenomes</taxon>
        <taxon>ecological metagenomes</taxon>
    </lineage>
</organism>
<sequence length="69" mass="7671">MIFGEMKQKITVLPSPDRHQINDAILRFLASGGEIQKLNPSPMNRAFDAGDGSGFHLERIRNGLSMESE</sequence>